<sequence length="116" mass="13767">MKAQYLIRLENGLAFAACFFLYVNLNFSIWVFFLFLLVPDLSMLGYLFNHKAGAIIYNLGHSFIIPIFIGFSYWYFSKDYLLMISLIWLAHIFMDRLFGFGLKYNHSFKITHIQKI</sequence>
<keyword evidence="1" id="KW-0472">Membrane</keyword>
<dbReference type="RefSeq" id="WP_153402158.1">
    <property type="nucleotide sequence ID" value="NZ_ML762426.1"/>
</dbReference>
<evidence type="ECO:0000256" key="1">
    <source>
        <dbReference type="SAM" id="Phobius"/>
    </source>
</evidence>
<protein>
    <submittedName>
        <fullName evidence="2">DUF4260 domain-containing protein</fullName>
    </submittedName>
</protein>
<feature type="transmembrane region" description="Helical" evidence="1">
    <location>
        <begin position="5"/>
        <end position="23"/>
    </location>
</feature>
<accession>A0A7C8GVK4</accession>
<keyword evidence="1" id="KW-0812">Transmembrane</keyword>
<feature type="transmembrane region" description="Helical" evidence="1">
    <location>
        <begin position="55"/>
        <end position="74"/>
    </location>
</feature>
<name>A0A7C8GVK4_9BACI</name>
<keyword evidence="3" id="KW-1185">Reference proteome</keyword>
<gene>
    <name evidence="2" type="ORF">F9U64_06340</name>
</gene>
<dbReference type="EMBL" id="WEID01000027">
    <property type="protein sequence ID" value="KAB8138158.1"/>
    <property type="molecule type" value="Genomic_DNA"/>
</dbReference>
<dbReference type="Proteomes" id="UP000480246">
    <property type="component" value="Unassembled WGS sequence"/>
</dbReference>
<dbReference type="Pfam" id="PF14079">
    <property type="entry name" value="DUF4260"/>
    <property type="match status" value="1"/>
</dbReference>
<dbReference type="AlphaFoldDB" id="A0A7C8GVK4"/>
<dbReference type="InterPro" id="IPR025356">
    <property type="entry name" value="DUF4260"/>
</dbReference>
<evidence type="ECO:0000313" key="3">
    <source>
        <dbReference type="Proteomes" id="UP000480246"/>
    </source>
</evidence>
<comment type="caution">
    <text evidence="2">The sequence shown here is derived from an EMBL/GenBank/DDBJ whole genome shotgun (WGS) entry which is preliminary data.</text>
</comment>
<proteinExistence type="predicted"/>
<keyword evidence="1" id="KW-1133">Transmembrane helix</keyword>
<organism evidence="2 3">
    <name type="scientific">Gracilibacillus oryzae</name>
    <dbReference type="NCBI Taxonomy" id="1672701"/>
    <lineage>
        <taxon>Bacteria</taxon>
        <taxon>Bacillati</taxon>
        <taxon>Bacillota</taxon>
        <taxon>Bacilli</taxon>
        <taxon>Bacillales</taxon>
        <taxon>Bacillaceae</taxon>
        <taxon>Gracilibacillus</taxon>
    </lineage>
</organism>
<reference evidence="2 3" key="1">
    <citation type="submission" date="2019-10" db="EMBL/GenBank/DDBJ databases">
        <title>Gracilibacillus sp. nov. isolated from rice seeds.</title>
        <authorList>
            <person name="He S."/>
        </authorList>
    </citation>
    <scope>NUCLEOTIDE SEQUENCE [LARGE SCALE GENOMIC DNA]</scope>
    <source>
        <strain evidence="2 3">TD8</strain>
    </source>
</reference>
<feature type="transmembrane region" description="Helical" evidence="1">
    <location>
        <begin position="80"/>
        <end position="99"/>
    </location>
</feature>
<evidence type="ECO:0000313" key="2">
    <source>
        <dbReference type="EMBL" id="KAB8138158.1"/>
    </source>
</evidence>
<dbReference type="OrthoDB" id="9813911at2"/>